<organism evidence="1 2">
    <name type="scientific">Thermocrinis minervae</name>
    <dbReference type="NCBI Taxonomy" id="381751"/>
    <lineage>
        <taxon>Bacteria</taxon>
        <taxon>Pseudomonadati</taxon>
        <taxon>Aquificota</taxon>
        <taxon>Aquificia</taxon>
        <taxon>Aquificales</taxon>
        <taxon>Aquificaceae</taxon>
        <taxon>Thermocrinis</taxon>
    </lineage>
</organism>
<dbReference type="RefSeq" id="WP_079653937.1">
    <property type="nucleotide sequence ID" value="NZ_LT670846.1"/>
</dbReference>
<dbReference type="EMBL" id="LT670846">
    <property type="protein sequence ID" value="SHK36962.1"/>
    <property type="molecule type" value="Genomic_DNA"/>
</dbReference>
<reference evidence="1 2" key="1">
    <citation type="submission" date="2016-11" db="EMBL/GenBank/DDBJ databases">
        <authorList>
            <person name="Jaros S."/>
            <person name="Januszkiewicz K."/>
            <person name="Wedrychowicz H."/>
        </authorList>
    </citation>
    <scope>NUCLEOTIDE SEQUENCE [LARGE SCALE GENOMIC DNA]</scope>
    <source>
        <strain evidence="1 2">DSM 19557</strain>
    </source>
</reference>
<evidence type="ECO:0000313" key="2">
    <source>
        <dbReference type="Proteomes" id="UP000189810"/>
    </source>
</evidence>
<proteinExistence type="predicted"/>
<dbReference type="AlphaFoldDB" id="A0A1M6RWT5"/>
<dbReference type="OrthoDB" id="14881at2"/>
<dbReference type="STRING" id="381751.SAMN05444391_0796"/>
<dbReference type="Proteomes" id="UP000189810">
    <property type="component" value="Chromosome I"/>
</dbReference>
<sequence>MCDFDSLLYQLKNELLNIYKEAEVPQPRIKITSLSSGKLCGLANLAKLILYLEREGYITVTNKDDSYQNWEIQIEAGILDLLFGYS</sequence>
<gene>
    <name evidence="1" type="ORF">SAMN05444391_0796</name>
</gene>
<name>A0A1M6RWT5_9AQUI</name>
<evidence type="ECO:0000313" key="1">
    <source>
        <dbReference type="EMBL" id="SHK36962.1"/>
    </source>
</evidence>
<accession>A0A1M6RWT5</accession>
<keyword evidence="2" id="KW-1185">Reference proteome</keyword>
<protein>
    <submittedName>
        <fullName evidence="1">Uncharacterized protein</fullName>
    </submittedName>
</protein>